<gene>
    <name evidence="1" type="ORF">TCLT_LOCUS7836</name>
</gene>
<evidence type="ECO:0000313" key="3">
    <source>
        <dbReference type="WBParaSite" id="TCLT_0000784701-mRNA-1"/>
    </source>
</evidence>
<dbReference type="AlphaFoldDB" id="A0A0N5D4F6"/>
<keyword evidence="2" id="KW-1185">Reference proteome</keyword>
<reference evidence="1 2" key="2">
    <citation type="submission" date="2018-11" db="EMBL/GenBank/DDBJ databases">
        <authorList>
            <consortium name="Pathogen Informatics"/>
        </authorList>
    </citation>
    <scope>NUCLEOTIDE SEQUENCE [LARGE SCALE GENOMIC DNA]</scope>
</reference>
<name>A0A0N5D4F6_THECL</name>
<evidence type="ECO:0000313" key="2">
    <source>
        <dbReference type="Proteomes" id="UP000276776"/>
    </source>
</evidence>
<protein>
    <submittedName>
        <fullName evidence="3">Reverse transcriptase domain-containing protein</fullName>
    </submittedName>
</protein>
<evidence type="ECO:0000313" key="1">
    <source>
        <dbReference type="EMBL" id="VDN05332.1"/>
    </source>
</evidence>
<organism evidence="3">
    <name type="scientific">Thelazia callipaeda</name>
    <name type="common">Oriental eyeworm</name>
    <name type="synonym">Parasitic nematode</name>
    <dbReference type="NCBI Taxonomy" id="103827"/>
    <lineage>
        <taxon>Eukaryota</taxon>
        <taxon>Metazoa</taxon>
        <taxon>Ecdysozoa</taxon>
        <taxon>Nematoda</taxon>
        <taxon>Chromadorea</taxon>
        <taxon>Rhabditida</taxon>
        <taxon>Spirurina</taxon>
        <taxon>Spiruromorpha</taxon>
        <taxon>Thelazioidea</taxon>
        <taxon>Thelaziidae</taxon>
        <taxon>Thelazia</taxon>
    </lineage>
</organism>
<reference evidence="3" key="1">
    <citation type="submission" date="2017-02" db="UniProtKB">
        <authorList>
            <consortium name="WormBaseParasite"/>
        </authorList>
    </citation>
    <scope>IDENTIFICATION</scope>
</reference>
<dbReference type="OrthoDB" id="2192635at2759"/>
<proteinExistence type="predicted"/>
<accession>A0A0N5D4F6</accession>
<dbReference type="EMBL" id="UYYF01004549">
    <property type="protein sequence ID" value="VDN05332.1"/>
    <property type="molecule type" value="Genomic_DNA"/>
</dbReference>
<dbReference type="Proteomes" id="UP000276776">
    <property type="component" value="Unassembled WGS sequence"/>
</dbReference>
<sequence>MHVTNHLLFVDDLKLLAADEDIMKAMAEEVELLEGTQGYKYLGIMENRTSAPTRENYDKVRAEILERIERLAK</sequence>
<dbReference type="WBParaSite" id="TCLT_0000784701-mRNA-1">
    <property type="protein sequence ID" value="TCLT_0000784701-mRNA-1"/>
    <property type="gene ID" value="TCLT_0000784701"/>
</dbReference>